<dbReference type="Proteomes" id="UP000469724">
    <property type="component" value="Unassembled WGS sequence"/>
</dbReference>
<evidence type="ECO:0000259" key="2">
    <source>
        <dbReference type="PROSITE" id="PS51788"/>
    </source>
</evidence>
<protein>
    <recommendedName>
        <fullName evidence="2">CULT domain-containing protein</fullName>
    </recommendedName>
</protein>
<name>A0A7K3NHJ2_9BACT</name>
<evidence type="ECO:0000313" key="3">
    <source>
        <dbReference type="EMBL" id="NDY55660.1"/>
    </source>
</evidence>
<reference evidence="3 4" key="1">
    <citation type="submission" date="2020-02" db="EMBL/GenBank/DDBJ databases">
        <title>Comparative genomics of sulfur disproportionating microorganisms.</title>
        <authorList>
            <person name="Ward L.M."/>
            <person name="Bertran E."/>
            <person name="Johnston D.T."/>
        </authorList>
    </citation>
    <scope>NUCLEOTIDE SEQUENCE [LARGE SCALE GENOMIC DNA]</scope>
    <source>
        <strain evidence="3 4">DSM 3696</strain>
    </source>
</reference>
<dbReference type="CDD" id="cd15777">
    <property type="entry name" value="CRBN_C_like"/>
    <property type="match status" value="1"/>
</dbReference>
<proteinExistence type="predicted"/>
<dbReference type="RefSeq" id="WP_163300711.1">
    <property type="nucleotide sequence ID" value="NZ_JAAGRQ010000007.1"/>
</dbReference>
<keyword evidence="4" id="KW-1185">Reference proteome</keyword>
<organism evidence="3 4">
    <name type="scientific">Desulfolutivibrio sulfodismutans</name>
    <dbReference type="NCBI Taxonomy" id="63561"/>
    <lineage>
        <taxon>Bacteria</taxon>
        <taxon>Pseudomonadati</taxon>
        <taxon>Thermodesulfobacteriota</taxon>
        <taxon>Desulfovibrionia</taxon>
        <taxon>Desulfovibrionales</taxon>
        <taxon>Desulfovibrionaceae</taxon>
        <taxon>Desulfolutivibrio</taxon>
    </lineage>
</organism>
<dbReference type="Gene3D" id="2.170.150.20">
    <property type="entry name" value="Peptide methionine sulfoxide reductase"/>
    <property type="match status" value="1"/>
</dbReference>
<evidence type="ECO:0000313" key="4">
    <source>
        <dbReference type="Proteomes" id="UP000469724"/>
    </source>
</evidence>
<evidence type="ECO:0000256" key="1">
    <source>
        <dbReference type="SAM" id="MobiDB-lite"/>
    </source>
</evidence>
<feature type="region of interest" description="Disordered" evidence="1">
    <location>
        <begin position="1"/>
        <end position="22"/>
    </location>
</feature>
<dbReference type="InterPro" id="IPR034750">
    <property type="entry name" value="CULT"/>
</dbReference>
<dbReference type="FunFam" id="2.170.150.20:FF:000007">
    <property type="entry name" value="Protein cereblon"/>
    <property type="match status" value="1"/>
</dbReference>
<sequence>MVRFDDAAPPRGKSRVVFSRASQQDRDANDPFILCAVCRRRITTRDMAVARSGAHRHVFCNPAGMVFRIGLYRHAPGCLTLEPPSAEFTWFPGHAWRVACCRGCGTHLGWHFAADSAEAFFGIILDRVIEEPDFGS</sequence>
<feature type="domain" description="CULT" evidence="2">
    <location>
        <begin position="30"/>
        <end position="132"/>
    </location>
</feature>
<gene>
    <name evidence="3" type="ORF">G3N56_02750</name>
</gene>
<accession>A0A7K3NHJ2</accession>
<comment type="caution">
    <text evidence="3">The sequence shown here is derived from an EMBL/GenBank/DDBJ whole genome shotgun (WGS) entry which is preliminary data.</text>
</comment>
<dbReference type="EMBL" id="JAAGRQ010000007">
    <property type="protein sequence ID" value="NDY55660.1"/>
    <property type="molecule type" value="Genomic_DNA"/>
</dbReference>
<dbReference type="AlphaFoldDB" id="A0A7K3NHJ2"/>
<dbReference type="PROSITE" id="PS51788">
    <property type="entry name" value="CULT"/>
    <property type="match status" value="1"/>
</dbReference>